<comment type="caution">
    <text evidence="1">The sequence shown here is derived from an EMBL/GenBank/DDBJ whole genome shotgun (WGS) entry which is preliminary data.</text>
</comment>
<name>A0ABW3CBI2_9ACTN</name>
<gene>
    <name evidence="1" type="ORF">ACFQ07_02320</name>
</gene>
<dbReference type="EMBL" id="JBHTIR010000237">
    <property type="protein sequence ID" value="MFD0851043.1"/>
    <property type="molecule type" value="Genomic_DNA"/>
</dbReference>
<dbReference type="Proteomes" id="UP001597083">
    <property type="component" value="Unassembled WGS sequence"/>
</dbReference>
<evidence type="ECO:0000313" key="1">
    <source>
        <dbReference type="EMBL" id="MFD0851043.1"/>
    </source>
</evidence>
<organism evidence="1 2">
    <name type="scientific">Actinomadura adrarensis</name>
    <dbReference type="NCBI Taxonomy" id="1819600"/>
    <lineage>
        <taxon>Bacteria</taxon>
        <taxon>Bacillati</taxon>
        <taxon>Actinomycetota</taxon>
        <taxon>Actinomycetes</taxon>
        <taxon>Streptosporangiales</taxon>
        <taxon>Thermomonosporaceae</taxon>
        <taxon>Actinomadura</taxon>
    </lineage>
</organism>
<feature type="non-terminal residue" evidence="1">
    <location>
        <position position="69"/>
    </location>
</feature>
<reference evidence="2" key="1">
    <citation type="journal article" date="2019" name="Int. J. Syst. Evol. Microbiol.">
        <title>The Global Catalogue of Microorganisms (GCM) 10K type strain sequencing project: providing services to taxonomists for standard genome sequencing and annotation.</title>
        <authorList>
            <consortium name="The Broad Institute Genomics Platform"/>
            <consortium name="The Broad Institute Genome Sequencing Center for Infectious Disease"/>
            <person name="Wu L."/>
            <person name="Ma J."/>
        </authorList>
    </citation>
    <scope>NUCLEOTIDE SEQUENCE [LARGE SCALE GENOMIC DNA]</scope>
    <source>
        <strain evidence="2">JCM 31696</strain>
    </source>
</reference>
<proteinExistence type="predicted"/>
<keyword evidence="2" id="KW-1185">Reference proteome</keyword>
<evidence type="ECO:0000313" key="2">
    <source>
        <dbReference type="Proteomes" id="UP001597083"/>
    </source>
</evidence>
<sequence>MEVKGISYAVDGVPADVVRRDLRVIAEELHCTAVMLIGAETGPHIAAARYALEAGLDVWVRPHLPDRPR</sequence>
<protein>
    <submittedName>
        <fullName evidence="1">Uncharacterized protein</fullName>
    </submittedName>
</protein>
<accession>A0ABW3CBI2</accession>